<dbReference type="EMBL" id="JAVRRD010000006">
    <property type="protein sequence ID" value="KAK5057744.1"/>
    <property type="molecule type" value="Genomic_DNA"/>
</dbReference>
<feature type="compositionally biased region" description="Low complexity" evidence="1">
    <location>
        <begin position="124"/>
        <end position="174"/>
    </location>
</feature>
<evidence type="ECO:0000313" key="3">
    <source>
        <dbReference type="EMBL" id="KAK5057744.1"/>
    </source>
</evidence>
<evidence type="ECO:0000313" key="4">
    <source>
        <dbReference type="Proteomes" id="UP001358417"/>
    </source>
</evidence>
<feature type="region of interest" description="Disordered" evidence="1">
    <location>
        <begin position="89"/>
        <end position="187"/>
    </location>
</feature>
<keyword evidence="2" id="KW-0732">Signal</keyword>
<dbReference type="AlphaFoldDB" id="A0AAV9NKH9"/>
<protein>
    <submittedName>
        <fullName evidence="3">Uncharacterized protein</fullName>
    </submittedName>
</protein>
<feature type="chain" id="PRO_5043519105" evidence="2">
    <location>
        <begin position="23"/>
        <end position="201"/>
    </location>
</feature>
<evidence type="ECO:0000256" key="2">
    <source>
        <dbReference type="SAM" id="SignalP"/>
    </source>
</evidence>
<sequence length="201" mass="20211">MKITAFFSVLIASIWSATLVLGLDAADRENLIAALIARDIPHGAALDLVNLFPRHEVTTVTVTQCETGYTSIPTPSISTTDIPFTSIESTTQTTSTATIPVTTETASVNTETTASVGSSSTPATLTTGSSSVPLTSSSVPGSSLPVTSSTGTTTHTTSSTATTHTTATTSTASTPPAVPNAGTSKHTNAGLLGLMAVLALA</sequence>
<organism evidence="3 4">
    <name type="scientific">Exophiala bonariae</name>
    <dbReference type="NCBI Taxonomy" id="1690606"/>
    <lineage>
        <taxon>Eukaryota</taxon>
        <taxon>Fungi</taxon>
        <taxon>Dikarya</taxon>
        <taxon>Ascomycota</taxon>
        <taxon>Pezizomycotina</taxon>
        <taxon>Eurotiomycetes</taxon>
        <taxon>Chaetothyriomycetidae</taxon>
        <taxon>Chaetothyriales</taxon>
        <taxon>Herpotrichiellaceae</taxon>
        <taxon>Exophiala</taxon>
    </lineage>
</organism>
<feature type="compositionally biased region" description="Low complexity" evidence="1">
    <location>
        <begin position="89"/>
        <end position="115"/>
    </location>
</feature>
<proteinExistence type="predicted"/>
<keyword evidence="4" id="KW-1185">Reference proteome</keyword>
<name>A0AAV9NKH9_9EURO</name>
<dbReference type="GeneID" id="89979895"/>
<dbReference type="Proteomes" id="UP001358417">
    <property type="component" value="Unassembled WGS sequence"/>
</dbReference>
<dbReference type="RefSeq" id="XP_064708862.1">
    <property type="nucleotide sequence ID" value="XM_064855273.1"/>
</dbReference>
<reference evidence="3 4" key="1">
    <citation type="submission" date="2023-08" db="EMBL/GenBank/DDBJ databases">
        <title>Black Yeasts Isolated from many extreme environments.</title>
        <authorList>
            <person name="Coleine C."/>
            <person name="Stajich J.E."/>
            <person name="Selbmann L."/>
        </authorList>
    </citation>
    <scope>NUCLEOTIDE SEQUENCE [LARGE SCALE GENOMIC DNA]</scope>
    <source>
        <strain evidence="3 4">CCFEE 5792</strain>
    </source>
</reference>
<accession>A0AAV9NKH9</accession>
<comment type="caution">
    <text evidence="3">The sequence shown here is derived from an EMBL/GenBank/DDBJ whole genome shotgun (WGS) entry which is preliminary data.</text>
</comment>
<feature type="signal peptide" evidence="2">
    <location>
        <begin position="1"/>
        <end position="22"/>
    </location>
</feature>
<gene>
    <name evidence="3" type="ORF">LTR84_011745</name>
</gene>
<evidence type="ECO:0000256" key="1">
    <source>
        <dbReference type="SAM" id="MobiDB-lite"/>
    </source>
</evidence>